<proteinExistence type="predicted"/>
<keyword evidence="10 19" id="KW-0547">Nucleotide-binding</keyword>
<keyword evidence="16" id="KW-0325">Glycoprotein</keyword>
<evidence type="ECO:0000256" key="15">
    <source>
        <dbReference type="ARBA" id="ARBA00023170"/>
    </source>
</evidence>
<dbReference type="EMBL" id="JAZDWU010000003">
    <property type="protein sequence ID" value="KAL0009123.1"/>
    <property type="molecule type" value="Genomic_DNA"/>
</dbReference>
<reference evidence="23 24" key="1">
    <citation type="submission" date="2024-01" db="EMBL/GenBank/DDBJ databases">
        <title>A telomere-to-telomere, gap-free genome of sweet tea (Lithocarpus litseifolius).</title>
        <authorList>
            <person name="Zhou J."/>
        </authorList>
    </citation>
    <scope>NUCLEOTIDE SEQUENCE [LARGE SCALE GENOMIC DNA]</scope>
    <source>
        <strain evidence="23">Zhou-2022a</strain>
        <tissue evidence="23">Leaf</tissue>
    </source>
</reference>
<dbReference type="SUPFAM" id="SSF56112">
    <property type="entry name" value="Protein kinase-like (PK-like)"/>
    <property type="match status" value="1"/>
</dbReference>
<dbReference type="PANTHER" id="PTHR48006:SF62">
    <property type="entry name" value="LEUCINE-RICH REPEAT TRANSMEMBRANE PROTEIN KINASE"/>
    <property type="match status" value="1"/>
</dbReference>
<evidence type="ECO:0000256" key="4">
    <source>
        <dbReference type="ARBA" id="ARBA00022553"/>
    </source>
</evidence>
<keyword evidence="24" id="KW-1185">Reference proteome</keyword>
<evidence type="ECO:0000256" key="10">
    <source>
        <dbReference type="ARBA" id="ARBA00022741"/>
    </source>
</evidence>
<feature type="domain" description="Protein kinase" evidence="22">
    <location>
        <begin position="706"/>
        <end position="980"/>
    </location>
</feature>
<dbReference type="PROSITE" id="PS50011">
    <property type="entry name" value="PROTEIN_KINASE_DOM"/>
    <property type="match status" value="1"/>
</dbReference>
<keyword evidence="12 19" id="KW-0067">ATP-binding</keyword>
<dbReference type="FunFam" id="1.10.510.10:FF:000044">
    <property type="entry name" value="Putative LRR receptor-like serine/threonine-protein kinase"/>
    <property type="match status" value="1"/>
</dbReference>
<name>A0AAW2DEQ5_9ROSI</name>
<evidence type="ECO:0000256" key="19">
    <source>
        <dbReference type="PROSITE-ProRule" id="PRU10141"/>
    </source>
</evidence>
<keyword evidence="14 20" id="KW-0472">Membrane</keyword>
<dbReference type="Gene3D" id="3.30.200.20">
    <property type="entry name" value="Phosphorylase Kinase, domain 1"/>
    <property type="match status" value="1"/>
</dbReference>
<comment type="catalytic activity">
    <reaction evidence="17">
        <text>L-threonyl-[protein] + ATP = O-phospho-L-threonyl-[protein] + ADP + H(+)</text>
        <dbReference type="Rhea" id="RHEA:46608"/>
        <dbReference type="Rhea" id="RHEA-COMP:11060"/>
        <dbReference type="Rhea" id="RHEA-COMP:11605"/>
        <dbReference type="ChEBI" id="CHEBI:15378"/>
        <dbReference type="ChEBI" id="CHEBI:30013"/>
        <dbReference type="ChEBI" id="CHEBI:30616"/>
        <dbReference type="ChEBI" id="CHEBI:61977"/>
        <dbReference type="ChEBI" id="CHEBI:456216"/>
        <dbReference type="EC" id="2.7.11.1"/>
    </reaction>
</comment>
<feature type="transmembrane region" description="Helical" evidence="20">
    <location>
        <begin position="644"/>
        <end position="668"/>
    </location>
</feature>
<dbReference type="PROSITE" id="PS51450">
    <property type="entry name" value="LRR"/>
    <property type="match status" value="1"/>
</dbReference>
<evidence type="ECO:0000256" key="20">
    <source>
        <dbReference type="SAM" id="Phobius"/>
    </source>
</evidence>
<evidence type="ECO:0000256" key="12">
    <source>
        <dbReference type="ARBA" id="ARBA00022840"/>
    </source>
</evidence>
<dbReference type="InterPro" id="IPR032675">
    <property type="entry name" value="LRR_dom_sf"/>
</dbReference>
<dbReference type="GO" id="GO:0005524">
    <property type="term" value="F:ATP binding"/>
    <property type="evidence" value="ECO:0007669"/>
    <property type="project" value="UniProtKB-UniRule"/>
</dbReference>
<organism evidence="23 24">
    <name type="scientific">Lithocarpus litseifolius</name>
    <dbReference type="NCBI Taxonomy" id="425828"/>
    <lineage>
        <taxon>Eukaryota</taxon>
        <taxon>Viridiplantae</taxon>
        <taxon>Streptophyta</taxon>
        <taxon>Embryophyta</taxon>
        <taxon>Tracheophyta</taxon>
        <taxon>Spermatophyta</taxon>
        <taxon>Magnoliopsida</taxon>
        <taxon>eudicotyledons</taxon>
        <taxon>Gunneridae</taxon>
        <taxon>Pentapetalae</taxon>
        <taxon>rosids</taxon>
        <taxon>fabids</taxon>
        <taxon>Fagales</taxon>
        <taxon>Fagaceae</taxon>
        <taxon>Lithocarpus</taxon>
    </lineage>
</organism>
<feature type="signal peptide" evidence="21">
    <location>
        <begin position="1"/>
        <end position="26"/>
    </location>
</feature>
<dbReference type="InterPro" id="IPR001611">
    <property type="entry name" value="Leu-rich_rpt"/>
</dbReference>
<keyword evidence="4" id="KW-0597">Phosphoprotein</keyword>
<keyword evidence="11" id="KW-0418">Kinase</keyword>
<dbReference type="GO" id="GO:0005886">
    <property type="term" value="C:plasma membrane"/>
    <property type="evidence" value="ECO:0007669"/>
    <property type="project" value="TreeGrafter"/>
</dbReference>
<dbReference type="FunFam" id="3.80.10.10:FF:000095">
    <property type="entry name" value="LRR receptor-like serine/threonine-protein kinase GSO1"/>
    <property type="match status" value="1"/>
</dbReference>
<evidence type="ECO:0000256" key="14">
    <source>
        <dbReference type="ARBA" id="ARBA00023136"/>
    </source>
</evidence>
<dbReference type="FunFam" id="2.60.120.430:FF:000002">
    <property type="entry name" value="Leucine-rich repeat receptor-like protein kinase"/>
    <property type="match status" value="1"/>
</dbReference>
<sequence>MVGVPQILVLIFCAACIFGLVLEAHGAQSVTKPSDTYYRNEGRPYQPAAAEPRTDPVEVTALSEIFEYWRIVPGLSSEEPCKEAAYKSYITCNCSYDNYSSCHITSLNVIGQDINAEIPEALWNLTFLTDLNLGGTYMRGELSSSIGNLKQLQLLSLGANALSGELPKELGNLTDLRQLFLGPNNFTGSLPSELGNLMKLDLIYIHSCGFSGEIPSTFSNLKNLQFVWASDNELRGRIPEFIGNWSSLIFLKLEGNSFEGPIPSTFSNLTSMRHLIISDVSNGGSSLAFIKDMKSINILYLRNNNISDSIPLNIGGYQNLTQLDLSFNSIKGKIPDSLFLTSSLTHLSLGNNKLYGTLPTRKSRSLIYIDLSYNYLLGDLPSWVNETNLRRNLVGNYFTTDSPGRSAFPSGFNCLQRSFPCNRGSGIYSEFAIKCGGPQITSSTGIIYERDNDSFNETTYYVTNTSKWAVTNAGYFRGGAEVYATLYQYNSSNNAEFTNTLDSKLFQTARLSPSSLRYYGLGLKNGNYNVTLRFAEIAFQNSTTWRSLGRRVFDIYIQGDLVLKDFDIKTEAGGLSFRAVQKDFKVLVSENYLEIHLFWAGKGTCCIPDLGTYGPSISAISATPAPDFILNVSKKPSGNKKNKIGLIVAIFVGAVGVLSFLFVFVVFFNTRRRKNLQTNDYDDLLGLDARPFTFSYAELKIATNDFIPANKLGEGGFGIVYKGTLNDGRVVAVKQLSAASHQGKNQFVTEIAIISAVQHRNLVKLYGCCVEANKRLLVYEYLENKSLDQALFGERSLNLNWSTRYAICLGVARGLAYLHEESRPRIVHRDVKASNILLDSNLIPKISDFGLAKLYDDNKSHISTGIAGTIGYLAPEYAMRGHLTEKTDVFAFGIVALEIVSGRLNSDSSLEEEKTYLLEWAWQLHENNCEVDLVDAKLSEFNEEEVKRVMGVSFLCTQTSPTLRPSMSRVVAMLLGDIEVSTVTSKPGYLTDWKFDDTTSLRNDVAARGTVSIYYDHSESTSMVGFVDNLPASSSKTMLGKAIKEGR</sequence>
<evidence type="ECO:0000256" key="11">
    <source>
        <dbReference type="ARBA" id="ARBA00022777"/>
    </source>
</evidence>
<evidence type="ECO:0000256" key="21">
    <source>
        <dbReference type="SAM" id="SignalP"/>
    </source>
</evidence>
<keyword evidence="7 20" id="KW-0812">Transmembrane</keyword>
<dbReference type="FunFam" id="3.80.10.10:FF:000298">
    <property type="entry name" value="Putative LRR receptor-like serine/threonine-protein kinase"/>
    <property type="match status" value="1"/>
</dbReference>
<dbReference type="Gene3D" id="3.80.10.10">
    <property type="entry name" value="Ribonuclease Inhibitor"/>
    <property type="match status" value="3"/>
</dbReference>
<dbReference type="InterPro" id="IPR011009">
    <property type="entry name" value="Kinase-like_dom_sf"/>
</dbReference>
<protein>
    <recommendedName>
        <fullName evidence="2">non-specific serine/threonine protein kinase</fullName>
        <ecNumber evidence="2">2.7.11.1</ecNumber>
    </recommendedName>
</protein>
<dbReference type="EC" id="2.7.11.1" evidence="2"/>
<dbReference type="InterPro" id="IPR001245">
    <property type="entry name" value="Ser-Thr/Tyr_kinase_cat_dom"/>
</dbReference>
<evidence type="ECO:0000313" key="23">
    <source>
        <dbReference type="EMBL" id="KAL0009123.1"/>
    </source>
</evidence>
<keyword evidence="15" id="KW-0675">Receptor</keyword>
<keyword evidence="6" id="KW-0808">Transferase</keyword>
<dbReference type="InterPro" id="IPR017441">
    <property type="entry name" value="Protein_kinase_ATP_BS"/>
</dbReference>
<dbReference type="PANTHER" id="PTHR48006">
    <property type="entry name" value="LEUCINE-RICH REPEAT-CONTAINING PROTEIN DDB_G0281931-RELATED"/>
    <property type="match status" value="1"/>
</dbReference>
<dbReference type="Proteomes" id="UP001459277">
    <property type="component" value="Unassembled WGS sequence"/>
</dbReference>
<comment type="caution">
    <text evidence="23">The sequence shown here is derived from an EMBL/GenBank/DDBJ whole genome shotgun (WGS) entry which is preliminary data.</text>
</comment>
<dbReference type="Pfam" id="PF11721">
    <property type="entry name" value="Malectin"/>
    <property type="match status" value="1"/>
</dbReference>
<dbReference type="PROSITE" id="PS00107">
    <property type="entry name" value="PROTEIN_KINASE_ATP"/>
    <property type="match status" value="1"/>
</dbReference>
<evidence type="ECO:0000256" key="1">
    <source>
        <dbReference type="ARBA" id="ARBA00004479"/>
    </source>
</evidence>
<dbReference type="SMART" id="SM00220">
    <property type="entry name" value="S_TKc"/>
    <property type="match status" value="1"/>
</dbReference>
<comment type="subcellular location">
    <subcellularLocation>
        <location evidence="1">Membrane</location>
        <topology evidence="1">Single-pass type I membrane protein</topology>
    </subcellularLocation>
</comment>
<evidence type="ECO:0000256" key="9">
    <source>
        <dbReference type="ARBA" id="ARBA00022737"/>
    </source>
</evidence>
<evidence type="ECO:0000256" key="3">
    <source>
        <dbReference type="ARBA" id="ARBA00022527"/>
    </source>
</evidence>
<dbReference type="Gene3D" id="1.10.510.10">
    <property type="entry name" value="Transferase(Phosphotransferase) domain 1"/>
    <property type="match status" value="1"/>
</dbReference>
<dbReference type="Pfam" id="PF00560">
    <property type="entry name" value="LRR_1"/>
    <property type="match status" value="2"/>
</dbReference>
<feature type="chain" id="PRO_5043867437" description="non-specific serine/threonine protein kinase" evidence="21">
    <location>
        <begin position="27"/>
        <end position="1047"/>
    </location>
</feature>
<keyword evidence="9" id="KW-0677">Repeat</keyword>
<dbReference type="CDD" id="cd14066">
    <property type="entry name" value="STKc_IRAK"/>
    <property type="match status" value="1"/>
</dbReference>
<dbReference type="InterPro" id="IPR008271">
    <property type="entry name" value="Ser/Thr_kinase_AS"/>
</dbReference>
<evidence type="ECO:0000256" key="6">
    <source>
        <dbReference type="ARBA" id="ARBA00022679"/>
    </source>
</evidence>
<keyword evidence="13 20" id="KW-1133">Transmembrane helix</keyword>
<feature type="binding site" evidence="19">
    <location>
        <position position="734"/>
    </location>
    <ligand>
        <name>ATP</name>
        <dbReference type="ChEBI" id="CHEBI:30616"/>
    </ligand>
</feature>
<evidence type="ECO:0000256" key="8">
    <source>
        <dbReference type="ARBA" id="ARBA00022729"/>
    </source>
</evidence>
<dbReference type="AlphaFoldDB" id="A0AAW2DEQ5"/>
<dbReference type="GO" id="GO:0004674">
    <property type="term" value="F:protein serine/threonine kinase activity"/>
    <property type="evidence" value="ECO:0007669"/>
    <property type="project" value="UniProtKB-KW"/>
</dbReference>
<evidence type="ECO:0000256" key="16">
    <source>
        <dbReference type="ARBA" id="ARBA00023180"/>
    </source>
</evidence>
<dbReference type="SUPFAM" id="SSF52058">
    <property type="entry name" value="L domain-like"/>
    <property type="match status" value="1"/>
</dbReference>
<evidence type="ECO:0000259" key="22">
    <source>
        <dbReference type="PROSITE" id="PS50011"/>
    </source>
</evidence>
<comment type="catalytic activity">
    <reaction evidence="18">
        <text>L-seryl-[protein] + ATP = O-phospho-L-seryl-[protein] + ADP + H(+)</text>
        <dbReference type="Rhea" id="RHEA:17989"/>
        <dbReference type="Rhea" id="RHEA-COMP:9863"/>
        <dbReference type="Rhea" id="RHEA-COMP:11604"/>
        <dbReference type="ChEBI" id="CHEBI:15378"/>
        <dbReference type="ChEBI" id="CHEBI:29999"/>
        <dbReference type="ChEBI" id="CHEBI:30616"/>
        <dbReference type="ChEBI" id="CHEBI:83421"/>
        <dbReference type="ChEBI" id="CHEBI:456216"/>
        <dbReference type="EC" id="2.7.11.1"/>
    </reaction>
</comment>
<keyword evidence="8 21" id="KW-0732">Signal</keyword>
<keyword evidence="3" id="KW-0723">Serine/threonine-protein kinase</keyword>
<evidence type="ECO:0000256" key="13">
    <source>
        <dbReference type="ARBA" id="ARBA00022989"/>
    </source>
</evidence>
<evidence type="ECO:0000256" key="18">
    <source>
        <dbReference type="ARBA" id="ARBA00048679"/>
    </source>
</evidence>
<accession>A0AAW2DEQ5</accession>
<dbReference type="Pfam" id="PF07714">
    <property type="entry name" value="PK_Tyr_Ser-Thr"/>
    <property type="match status" value="1"/>
</dbReference>
<dbReference type="PROSITE" id="PS00108">
    <property type="entry name" value="PROTEIN_KINASE_ST"/>
    <property type="match status" value="1"/>
</dbReference>
<dbReference type="InterPro" id="IPR021720">
    <property type="entry name" value="Malectin_dom"/>
</dbReference>
<evidence type="ECO:0000313" key="24">
    <source>
        <dbReference type="Proteomes" id="UP001459277"/>
    </source>
</evidence>
<dbReference type="InterPro" id="IPR000719">
    <property type="entry name" value="Prot_kinase_dom"/>
</dbReference>
<evidence type="ECO:0000256" key="17">
    <source>
        <dbReference type="ARBA" id="ARBA00047899"/>
    </source>
</evidence>
<dbReference type="InterPro" id="IPR051824">
    <property type="entry name" value="LRR_Rcpt-Like_S/T_Kinase"/>
</dbReference>
<evidence type="ECO:0000256" key="5">
    <source>
        <dbReference type="ARBA" id="ARBA00022614"/>
    </source>
</evidence>
<dbReference type="FunFam" id="3.30.200.20:FF:000140">
    <property type="entry name" value="Leucine-rich repeat receptor-like protein kinase"/>
    <property type="match status" value="1"/>
</dbReference>
<gene>
    <name evidence="23" type="ORF">SO802_010625</name>
</gene>
<dbReference type="Gene3D" id="2.60.120.430">
    <property type="entry name" value="Galactose-binding lectin"/>
    <property type="match status" value="1"/>
</dbReference>
<keyword evidence="5" id="KW-0433">Leucine-rich repeat</keyword>
<evidence type="ECO:0000256" key="7">
    <source>
        <dbReference type="ARBA" id="ARBA00022692"/>
    </source>
</evidence>
<evidence type="ECO:0000256" key="2">
    <source>
        <dbReference type="ARBA" id="ARBA00012513"/>
    </source>
</evidence>